<sequence length="127" mass="14063">MKIDSVYAPYTPTRHTVKTKAQHGNSLPQNTTQPPSSVKAIDMNNIGINELNALIQTTGDDRLLFRLPHDTFKLVNGELQGSGSSNFLAQIENEIAFEQSRGKLESFLAVLKEYQGYPLQSNLTVTV</sequence>
<evidence type="ECO:0000313" key="2">
    <source>
        <dbReference type="EMBL" id="KKE83827.1"/>
    </source>
</evidence>
<dbReference type="RefSeq" id="WP_046355877.1">
    <property type="nucleotide sequence ID" value="NZ_AUXW01000140.1"/>
</dbReference>
<organism evidence="2 3">
    <name type="scientific">Pseudoalteromonas luteoviolacea S4054</name>
    <dbReference type="NCBI Taxonomy" id="1129367"/>
    <lineage>
        <taxon>Bacteria</taxon>
        <taxon>Pseudomonadati</taxon>
        <taxon>Pseudomonadota</taxon>
        <taxon>Gammaproteobacteria</taxon>
        <taxon>Alteromonadales</taxon>
        <taxon>Pseudoalteromonadaceae</taxon>
        <taxon>Pseudoalteromonas</taxon>
    </lineage>
</organism>
<accession>A0A0F6ACA0</accession>
<proteinExistence type="predicted"/>
<gene>
    <name evidence="2" type="ORF">N479_12065</name>
</gene>
<evidence type="ECO:0000256" key="1">
    <source>
        <dbReference type="SAM" id="MobiDB-lite"/>
    </source>
</evidence>
<name>A0A0F6ACA0_9GAMM</name>
<dbReference type="Proteomes" id="UP000033434">
    <property type="component" value="Unassembled WGS sequence"/>
</dbReference>
<protein>
    <submittedName>
        <fullName evidence="2">Uncharacterized protein</fullName>
    </submittedName>
</protein>
<dbReference type="EMBL" id="AUXW01000140">
    <property type="protein sequence ID" value="KKE83827.1"/>
    <property type="molecule type" value="Genomic_DNA"/>
</dbReference>
<dbReference type="PATRIC" id="fig|1129367.4.peg.2205"/>
<evidence type="ECO:0000313" key="3">
    <source>
        <dbReference type="Proteomes" id="UP000033434"/>
    </source>
</evidence>
<feature type="compositionally biased region" description="Polar residues" evidence="1">
    <location>
        <begin position="22"/>
        <end position="36"/>
    </location>
</feature>
<feature type="region of interest" description="Disordered" evidence="1">
    <location>
        <begin position="17"/>
        <end position="38"/>
    </location>
</feature>
<dbReference type="AlphaFoldDB" id="A0A0F6ACA0"/>
<reference evidence="2 3" key="1">
    <citation type="journal article" date="2015" name="BMC Genomics">
        <title>Genome mining reveals unlocked bioactive potential of marine Gram-negative bacteria.</title>
        <authorList>
            <person name="Machado H."/>
            <person name="Sonnenschein E.C."/>
            <person name="Melchiorsen J."/>
            <person name="Gram L."/>
        </authorList>
    </citation>
    <scope>NUCLEOTIDE SEQUENCE [LARGE SCALE GENOMIC DNA]</scope>
    <source>
        <strain evidence="2 3">S4054</strain>
    </source>
</reference>
<comment type="caution">
    <text evidence="2">The sequence shown here is derived from an EMBL/GenBank/DDBJ whole genome shotgun (WGS) entry which is preliminary data.</text>
</comment>